<dbReference type="InterPro" id="IPR007630">
    <property type="entry name" value="RNA_pol_sigma70_r4"/>
</dbReference>
<evidence type="ECO:0000256" key="5">
    <source>
        <dbReference type="ARBA" id="ARBA00023163"/>
    </source>
</evidence>
<dbReference type="InterPro" id="IPR007627">
    <property type="entry name" value="RNA_pol_sigma70_r2"/>
</dbReference>
<evidence type="ECO:0000256" key="1">
    <source>
        <dbReference type="ARBA" id="ARBA00010641"/>
    </source>
</evidence>
<dbReference type="InterPro" id="IPR014284">
    <property type="entry name" value="RNA_pol_sigma-70_dom"/>
</dbReference>
<evidence type="ECO:0000259" key="7">
    <source>
        <dbReference type="Pfam" id="PF04542"/>
    </source>
</evidence>
<dbReference type="GO" id="GO:0006352">
    <property type="term" value="P:DNA-templated transcription initiation"/>
    <property type="evidence" value="ECO:0007669"/>
    <property type="project" value="InterPro"/>
</dbReference>
<dbReference type="SUPFAM" id="SSF88659">
    <property type="entry name" value="Sigma3 and sigma4 domains of RNA polymerase sigma factors"/>
    <property type="match status" value="1"/>
</dbReference>
<dbReference type="PANTHER" id="PTHR43133:SF62">
    <property type="entry name" value="RNA POLYMERASE SIGMA FACTOR SIGZ"/>
    <property type="match status" value="1"/>
</dbReference>
<keyword evidence="2" id="KW-0805">Transcription regulation</keyword>
<dbReference type="Pfam" id="PF04545">
    <property type="entry name" value="Sigma70_r4"/>
    <property type="match status" value="1"/>
</dbReference>
<dbReference type="GO" id="GO:0016987">
    <property type="term" value="F:sigma factor activity"/>
    <property type="evidence" value="ECO:0007669"/>
    <property type="project" value="UniProtKB-KW"/>
</dbReference>
<accession>A0A0D5LQT4</accession>
<dbReference type="Gene3D" id="1.10.10.10">
    <property type="entry name" value="Winged helix-like DNA-binding domain superfamily/Winged helix DNA-binding domain"/>
    <property type="match status" value="1"/>
</dbReference>
<evidence type="ECO:0000313" key="10">
    <source>
        <dbReference type="Proteomes" id="UP000032611"/>
    </source>
</evidence>
<comment type="similarity">
    <text evidence="1">Belongs to the sigma-70 factor family. ECF subfamily.</text>
</comment>
<reference evidence="9 10" key="1">
    <citation type="journal article" date="2015" name="Genome Announc.">
        <title>Complete genome sequence of Martelella endophytica YC6887, which has antifungal activity associated with a halophyte.</title>
        <authorList>
            <person name="Khan A."/>
            <person name="Khan H."/>
            <person name="Chung E.J."/>
            <person name="Hossain M.T."/>
            <person name="Chung Y.R."/>
        </authorList>
    </citation>
    <scope>NUCLEOTIDE SEQUENCE [LARGE SCALE GENOMIC DNA]</scope>
    <source>
        <strain evidence="9">YC6887</strain>
    </source>
</reference>
<feature type="region of interest" description="Disordered" evidence="6">
    <location>
        <begin position="102"/>
        <end position="126"/>
    </location>
</feature>
<proteinExistence type="inferred from homology"/>
<dbReference type="InterPro" id="IPR013324">
    <property type="entry name" value="RNA_pol_sigma_r3/r4-like"/>
</dbReference>
<dbReference type="PANTHER" id="PTHR43133">
    <property type="entry name" value="RNA POLYMERASE ECF-TYPE SIGMA FACTO"/>
    <property type="match status" value="1"/>
</dbReference>
<dbReference type="InterPro" id="IPR013325">
    <property type="entry name" value="RNA_pol_sigma_r2"/>
</dbReference>
<keyword evidence="10" id="KW-1185">Reference proteome</keyword>
<dbReference type="InterPro" id="IPR036388">
    <property type="entry name" value="WH-like_DNA-bd_sf"/>
</dbReference>
<evidence type="ECO:0000256" key="2">
    <source>
        <dbReference type="ARBA" id="ARBA00023015"/>
    </source>
</evidence>
<protein>
    <submittedName>
        <fullName evidence="9">RNA polymerase sigma factor RpoE</fullName>
    </submittedName>
</protein>
<evidence type="ECO:0000259" key="8">
    <source>
        <dbReference type="Pfam" id="PF04545"/>
    </source>
</evidence>
<evidence type="ECO:0000256" key="3">
    <source>
        <dbReference type="ARBA" id="ARBA00023082"/>
    </source>
</evidence>
<dbReference type="Gene3D" id="1.10.1740.10">
    <property type="match status" value="1"/>
</dbReference>
<organism evidence="9 10">
    <name type="scientific">Martelella endophytica</name>
    <dbReference type="NCBI Taxonomy" id="1486262"/>
    <lineage>
        <taxon>Bacteria</taxon>
        <taxon>Pseudomonadati</taxon>
        <taxon>Pseudomonadota</taxon>
        <taxon>Alphaproteobacteria</taxon>
        <taxon>Hyphomicrobiales</taxon>
        <taxon>Aurantimonadaceae</taxon>
        <taxon>Martelella</taxon>
    </lineage>
</organism>
<gene>
    <name evidence="9" type="ORF">TM49_14320</name>
</gene>
<dbReference type="InterPro" id="IPR039425">
    <property type="entry name" value="RNA_pol_sigma-70-like"/>
</dbReference>
<feature type="domain" description="RNA polymerase sigma-70 region 4" evidence="8">
    <location>
        <begin position="138"/>
        <end position="186"/>
    </location>
</feature>
<evidence type="ECO:0000256" key="6">
    <source>
        <dbReference type="SAM" id="MobiDB-lite"/>
    </source>
</evidence>
<dbReference type="SUPFAM" id="SSF88946">
    <property type="entry name" value="Sigma2 domain of RNA polymerase sigma factors"/>
    <property type="match status" value="1"/>
</dbReference>
<evidence type="ECO:0000256" key="4">
    <source>
        <dbReference type="ARBA" id="ARBA00023125"/>
    </source>
</evidence>
<name>A0A0D5LQT4_MAREN</name>
<sequence>MKTAKGGRLDEVTSSEMTRCLIRVGEARDRAAFEALFRHFGPRVRAYMLKRAFDVALADELMQETMMTVWRKAGQFDAGRGNASAWIFTVARNIRIDSLRRSRRPEFDPEDPALVPEAPAAPDQNFEDGQDAERIRVALATLPSEQAELLRMSFFEEIPHSMIAERMSLPLGTVKSRIRAAFSKLRYALGDER</sequence>
<keyword evidence="4" id="KW-0238">DNA-binding</keyword>
<dbReference type="KEGG" id="mey:TM49_14320"/>
<dbReference type="STRING" id="1486262.TM49_14320"/>
<dbReference type="HOGENOM" id="CLU_047691_9_3_5"/>
<dbReference type="EMBL" id="CP010803">
    <property type="protein sequence ID" value="AJY46584.1"/>
    <property type="molecule type" value="Genomic_DNA"/>
</dbReference>
<dbReference type="Proteomes" id="UP000032611">
    <property type="component" value="Chromosome"/>
</dbReference>
<feature type="domain" description="RNA polymerase sigma-70 region 2" evidence="7">
    <location>
        <begin position="36"/>
        <end position="104"/>
    </location>
</feature>
<dbReference type="CDD" id="cd06171">
    <property type="entry name" value="Sigma70_r4"/>
    <property type="match status" value="1"/>
</dbReference>
<dbReference type="AlphaFoldDB" id="A0A0D5LQT4"/>
<dbReference type="Pfam" id="PF04542">
    <property type="entry name" value="Sigma70_r2"/>
    <property type="match status" value="1"/>
</dbReference>
<evidence type="ECO:0000313" key="9">
    <source>
        <dbReference type="EMBL" id="AJY46584.1"/>
    </source>
</evidence>
<keyword evidence="3" id="KW-0731">Sigma factor</keyword>
<dbReference type="PATRIC" id="fig|1486262.3.peg.2960"/>
<keyword evidence="5" id="KW-0804">Transcription</keyword>
<dbReference type="NCBIfam" id="TIGR02937">
    <property type="entry name" value="sigma70-ECF"/>
    <property type="match status" value="1"/>
</dbReference>
<dbReference type="GO" id="GO:0003677">
    <property type="term" value="F:DNA binding"/>
    <property type="evidence" value="ECO:0007669"/>
    <property type="project" value="UniProtKB-KW"/>
</dbReference>